<dbReference type="SUPFAM" id="SSF50978">
    <property type="entry name" value="WD40 repeat-like"/>
    <property type="match status" value="1"/>
</dbReference>
<evidence type="ECO:0000256" key="9">
    <source>
        <dbReference type="ARBA" id="ARBA00022839"/>
    </source>
</evidence>
<dbReference type="FunFam" id="2.130.10.10:FF:000459">
    <property type="entry name" value="PAN2-PAN3 deadenylation complex catalytic subunit PAN2"/>
    <property type="match status" value="1"/>
</dbReference>
<dbReference type="InterPro" id="IPR050785">
    <property type="entry name" value="PAN2-PAN3_catalytic_subunit"/>
</dbReference>
<dbReference type="Pfam" id="PF20770">
    <property type="entry name" value="PAN2_N"/>
    <property type="match status" value="1"/>
</dbReference>
<comment type="activity regulation">
    <text evidence="10">Positively regulated by the regulatory subunit PAN3.</text>
</comment>
<dbReference type="SMART" id="SM00479">
    <property type="entry name" value="EXOIII"/>
    <property type="match status" value="1"/>
</dbReference>
<dbReference type="InterPro" id="IPR013520">
    <property type="entry name" value="Ribonucl_H"/>
</dbReference>
<dbReference type="Gene3D" id="3.30.420.10">
    <property type="entry name" value="Ribonuclease H-like superfamily/Ribonuclease H"/>
    <property type="match status" value="1"/>
</dbReference>
<organism evidence="12 13">
    <name type="scientific">Golovinomyces cichoracearum</name>
    <dbReference type="NCBI Taxonomy" id="62708"/>
    <lineage>
        <taxon>Eukaryota</taxon>
        <taxon>Fungi</taxon>
        <taxon>Dikarya</taxon>
        <taxon>Ascomycota</taxon>
        <taxon>Pezizomycotina</taxon>
        <taxon>Leotiomycetes</taxon>
        <taxon>Erysiphales</taxon>
        <taxon>Erysiphaceae</taxon>
        <taxon>Golovinomyces</taxon>
    </lineage>
</organism>
<accession>A0A420IL33</accession>
<reference evidence="12 13" key="1">
    <citation type="journal article" date="2018" name="BMC Genomics">
        <title>Comparative genome analyses reveal sequence features reflecting distinct modes of host-adaptation between dicot and monocot powdery mildew.</title>
        <authorList>
            <person name="Wu Y."/>
            <person name="Ma X."/>
            <person name="Pan Z."/>
            <person name="Kale S.D."/>
            <person name="Song Y."/>
            <person name="King H."/>
            <person name="Zhang Q."/>
            <person name="Presley C."/>
            <person name="Deng X."/>
            <person name="Wei C.I."/>
            <person name="Xiao S."/>
        </authorList>
    </citation>
    <scope>NUCLEOTIDE SEQUENCE [LARGE SCALE GENOMIC DNA]</scope>
    <source>
        <strain evidence="12">UMSG1</strain>
    </source>
</reference>
<keyword evidence="8 10" id="KW-0378">Hydrolase</keyword>
<dbReference type="InterPro" id="IPR030843">
    <property type="entry name" value="PAN2"/>
</dbReference>
<dbReference type="AlphaFoldDB" id="A0A420IL33"/>
<dbReference type="PROSITE" id="PS50235">
    <property type="entry name" value="USP_3"/>
    <property type="match status" value="1"/>
</dbReference>
<comment type="cofactor">
    <cofactor evidence="10">
        <name>a divalent metal cation</name>
        <dbReference type="ChEBI" id="CHEBI:60240"/>
    </cofactor>
    <text evidence="10">Binds 2 metal cations per subunit in the catalytic exonuclease domain.</text>
</comment>
<dbReference type="GO" id="GO:0006397">
    <property type="term" value="P:mRNA processing"/>
    <property type="evidence" value="ECO:0007669"/>
    <property type="project" value="UniProtKB-KW"/>
</dbReference>
<dbReference type="Gene3D" id="2.130.10.10">
    <property type="entry name" value="YVTN repeat-like/Quinoprotein amine dehydrogenase"/>
    <property type="match status" value="1"/>
</dbReference>
<sequence>MEGDWEEVGRLLVPPPGSQLPATSISTFVFDTVQELLWVGNSFGRISSYYGTELQRYTSFIAGDGVIHQILLHDKGVFALTSTAIHAATRWGPQLWHITDDEMIDLRCMSYTFKGSAEILVAGHQHQMYTIDVEKGLITKKIHTEDHYSIMKRSRYIIAATEHGSINILDSLNLSVIKTWKAHASGINDMDSQHDFIVTCGYSMRNQNALMLDPLVNCFDIKNMVALPPLPFPSGAAYIRMHPRMSTTCIVVSQHGQMHLIDLMNVNTSNIKQVNTLSYLTMIEIASSGEAMVLADTECNIHLWGPPTRVRFAELSKPTKFPEVQESNIQVDWNNNTPLNTVGMPYYREPLLSIWPNQQIFEVGAPPPKLDQQLKSTLKINEWGAYGRNPSTCFRYQVEDTRQAEKNTVGLQVPKFLSEKTREESRLDADSEQRTSIESDSFGIELLSVKADIPVTYRTLDIKYSRYGVADFDFGYYNKTKFSGLETHIPNSYANSLLQVLKYIPMLRNLALQHTATSCINDGCLLCEMGFLFDMLEKAEGLACHATNLLKTFSLNPQAGPLGLLEDEATGSPLTIMLQGLNRFLLDKIAQDWRSIPPHSSTIDQAFATAATTSIRCLNCRSEHTRPGTTFVNELIYPISKPMLRNVKKPKATFSDILKSSIEREITSRGWCNRCNRYQSLATKKSIHSIPAILMLNAAIAGSEAKSLWATPGWVPEEIGITIDQGLLFCFQGNDLKLHLQRGIKDMTTYSLIGIAAEINSGQNQTPHLVSLINGINPLIATILTFSFSLVAHSQPKTQSQCQWHLFNDFLVRPISSEEALSFNSWKTPSVIAYQIKPATNKIDNSWKKNLDTSILYIDNNTNAEKTYHPLAKNEDILGIDSVVALDTEFVSIRQPEIEVNADGELETIRPTVYALARVSVIRGSGEKEGLPLIDDYIASKDLVVDYLTSYSGIVKEDLDPQFSKHNLVPLKVAYKKLWVLLNLGCKFLGHGLRQDFRVANIYVPKTQVIDTSDFFFITALKRKLSLAFLAWYFLREDIQVTTHDSIEDARTALRLYRKYLEFQDAGILDTMLQKIYRKGKDTGFKPPSSIKDDGHFLERIETPPIPNEVKFPTTPVQKAKDSAFSGFGVGWTPGKGNEIGSSPLN</sequence>
<dbReference type="InterPro" id="IPR038765">
    <property type="entry name" value="Papain-like_cys_pep_sf"/>
</dbReference>
<comment type="subunit">
    <text evidence="10">Forms a heterotrimer with an asymmetric homodimer of the regulatory subunit PAN3 to form the poly(A)-nuclease (PAN) deadenylation complex.</text>
</comment>
<evidence type="ECO:0000256" key="2">
    <source>
        <dbReference type="ARBA" id="ARBA00004496"/>
    </source>
</evidence>
<evidence type="ECO:0000256" key="4">
    <source>
        <dbReference type="ARBA" id="ARBA00022574"/>
    </source>
</evidence>
<protein>
    <recommendedName>
        <fullName evidence="10">PAN2-PAN3 deadenylation complex catalytic subunit PAN2</fullName>
        <ecNumber evidence="10">3.1.13.4</ecNumber>
    </recommendedName>
    <alternativeName>
        <fullName evidence="10">PAB1P-dependent poly(A)-specific ribonuclease</fullName>
    </alternativeName>
    <alternativeName>
        <fullName evidence="10">Poly(A)-nuclease deadenylation complex subunit 2</fullName>
        <shortName evidence="10">PAN deadenylation complex subunit 2</shortName>
    </alternativeName>
</protein>
<comment type="similarity">
    <text evidence="10">Belongs to the peptidase C19 family. PAN2 subfamily.</text>
</comment>
<name>A0A420IL33_9PEZI</name>
<evidence type="ECO:0000313" key="13">
    <source>
        <dbReference type="Proteomes" id="UP000285326"/>
    </source>
</evidence>
<keyword evidence="9 10" id="KW-0269">Exonuclease</keyword>
<comment type="subcellular location">
    <subcellularLocation>
        <location evidence="2 10">Cytoplasm</location>
    </subcellularLocation>
</comment>
<evidence type="ECO:0000313" key="12">
    <source>
        <dbReference type="EMBL" id="RKF75231.1"/>
    </source>
</evidence>
<dbReference type="GO" id="GO:0000289">
    <property type="term" value="P:nuclear-transcribed mRNA poly(A) tail shortening"/>
    <property type="evidence" value="ECO:0007669"/>
    <property type="project" value="UniProtKB-UniRule"/>
</dbReference>
<dbReference type="GO" id="GO:0004535">
    <property type="term" value="F:poly(A)-specific ribonuclease activity"/>
    <property type="evidence" value="ECO:0007669"/>
    <property type="project" value="UniProtKB-UniRule"/>
</dbReference>
<evidence type="ECO:0000256" key="10">
    <source>
        <dbReference type="HAMAP-Rule" id="MF_03182"/>
    </source>
</evidence>
<keyword evidence="7 10" id="KW-0479">Metal-binding</keyword>
<dbReference type="GO" id="GO:0031251">
    <property type="term" value="C:PAN complex"/>
    <property type="evidence" value="ECO:0007669"/>
    <property type="project" value="UniProtKB-UniRule"/>
</dbReference>
<evidence type="ECO:0000256" key="5">
    <source>
        <dbReference type="ARBA" id="ARBA00022664"/>
    </source>
</evidence>
<keyword evidence="4" id="KW-0853">WD repeat</keyword>
<comment type="catalytic activity">
    <reaction evidence="1 10">
        <text>Exonucleolytic cleavage of poly(A) to 5'-AMP.</text>
        <dbReference type="EC" id="3.1.13.4"/>
    </reaction>
</comment>
<dbReference type="CDD" id="cd06143">
    <property type="entry name" value="PAN2_exo"/>
    <property type="match status" value="1"/>
</dbReference>
<dbReference type="PANTHER" id="PTHR15728">
    <property type="entry name" value="DEADENYLATION COMPLEX CATALYTIC SUBUNIT PAN2"/>
    <property type="match status" value="1"/>
</dbReference>
<dbReference type="InterPro" id="IPR015943">
    <property type="entry name" value="WD40/YVTN_repeat-like_dom_sf"/>
</dbReference>
<comment type="caution">
    <text evidence="12">The sequence shown here is derived from an EMBL/GenBank/DDBJ whole genome shotgun (WGS) entry which is preliminary data.</text>
</comment>
<dbReference type="PANTHER" id="PTHR15728:SF0">
    <property type="entry name" value="PAN2-PAN3 DEADENYLATION COMPLEX CATALYTIC SUBUNIT PAN2"/>
    <property type="match status" value="1"/>
</dbReference>
<evidence type="ECO:0000259" key="11">
    <source>
        <dbReference type="PROSITE" id="PS50235"/>
    </source>
</evidence>
<dbReference type="Gene3D" id="3.90.70.10">
    <property type="entry name" value="Cysteine proteinases"/>
    <property type="match status" value="1"/>
</dbReference>
<feature type="binding site" evidence="10">
    <location>
        <position position="996"/>
    </location>
    <ligand>
        <name>a divalent metal cation</name>
        <dbReference type="ChEBI" id="CHEBI:60240"/>
        <note>catalytic</note>
    </ligand>
</feature>
<dbReference type="InterPro" id="IPR048841">
    <property type="entry name" value="PAN2_N"/>
</dbReference>
<dbReference type="SUPFAM" id="SSF53098">
    <property type="entry name" value="Ribonuclease H-like"/>
    <property type="match status" value="1"/>
</dbReference>
<dbReference type="GO" id="GO:0003676">
    <property type="term" value="F:nucleic acid binding"/>
    <property type="evidence" value="ECO:0007669"/>
    <property type="project" value="InterPro"/>
</dbReference>
<feature type="region of interest" description="Linker" evidence="10">
    <location>
        <begin position="315"/>
        <end position="451"/>
    </location>
</feature>
<feature type="binding site" evidence="10">
    <location>
        <position position="1049"/>
    </location>
    <ligand>
        <name>a divalent metal cation</name>
        <dbReference type="ChEBI" id="CHEBI:60240"/>
        <note>catalytic</note>
    </ligand>
</feature>
<feature type="binding site" evidence="10">
    <location>
        <position position="889"/>
    </location>
    <ligand>
        <name>a divalent metal cation</name>
        <dbReference type="ChEBI" id="CHEBI:60240"/>
        <note>catalytic</note>
    </ligand>
</feature>
<evidence type="ECO:0000256" key="7">
    <source>
        <dbReference type="ARBA" id="ARBA00022723"/>
    </source>
</evidence>
<dbReference type="FunFam" id="3.30.420.10:FF:000028">
    <property type="entry name" value="PAN2-PAN3 deadenylation complex catalytic subunit PAN2"/>
    <property type="match status" value="1"/>
</dbReference>
<evidence type="ECO:0000256" key="6">
    <source>
        <dbReference type="ARBA" id="ARBA00022722"/>
    </source>
</evidence>
<proteinExistence type="inferred from homology"/>
<dbReference type="SUPFAM" id="SSF54001">
    <property type="entry name" value="Cysteine proteinases"/>
    <property type="match status" value="1"/>
</dbReference>
<keyword evidence="3 10" id="KW-0963">Cytoplasm</keyword>
<dbReference type="InterPro" id="IPR028889">
    <property type="entry name" value="USP"/>
</dbReference>
<keyword evidence="5 10" id="KW-0507">mRNA processing</keyword>
<dbReference type="HAMAP" id="MF_03182">
    <property type="entry name" value="PAN2"/>
    <property type="match status" value="1"/>
</dbReference>
<evidence type="ECO:0000256" key="3">
    <source>
        <dbReference type="ARBA" id="ARBA00022490"/>
    </source>
</evidence>
<evidence type="ECO:0000256" key="1">
    <source>
        <dbReference type="ARBA" id="ARBA00001663"/>
    </source>
</evidence>
<feature type="binding site" evidence="10">
    <location>
        <position position="887"/>
    </location>
    <ligand>
        <name>a divalent metal cation</name>
        <dbReference type="ChEBI" id="CHEBI:60240"/>
        <note>catalytic</note>
    </ligand>
</feature>
<dbReference type="EMBL" id="MCBS01023531">
    <property type="protein sequence ID" value="RKF75231.1"/>
    <property type="molecule type" value="Genomic_DNA"/>
</dbReference>
<evidence type="ECO:0000256" key="8">
    <source>
        <dbReference type="ARBA" id="ARBA00022801"/>
    </source>
</evidence>
<comment type="domain">
    <text evidence="10">Contains a pseudo-UCH domain. This ubiquitin C-terminal hydrolase (UCH)-like or ubiquitin specific protease (USP)-like domain is predicted to be catalytically inactive because it lacks the active site catalytic triad characteristic of thiol proteases, with residues at the equivalent structural positions that are incompatible with catalysis, and it cannot bind ubiquitin. It functions as a structural scaffold for intra- and intermolecular interactions in the complex.</text>
</comment>
<keyword evidence="6 10" id="KW-0540">Nuclease</keyword>
<dbReference type="InterPro" id="IPR036397">
    <property type="entry name" value="RNaseH_sf"/>
</dbReference>
<gene>
    <name evidence="10" type="primary">PAN2</name>
    <name evidence="12" type="ORF">GcM1_235087</name>
</gene>
<feature type="domain" description="USP" evidence="11">
    <location>
        <begin position="483"/>
        <end position="837"/>
    </location>
</feature>
<dbReference type="Pfam" id="PF13423">
    <property type="entry name" value="UCH_1"/>
    <property type="match status" value="1"/>
</dbReference>
<dbReference type="InterPro" id="IPR028881">
    <property type="entry name" value="PAN2_UCH_dom"/>
</dbReference>
<dbReference type="EC" id="3.1.13.4" evidence="10"/>
<comment type="domain">
    <text evidence="10">The linker, or PAN3 interaction domain (PID), between the WD40 repeats and the pseudo-UCH domain mediates interaction with PAN3.</text>
</comment>
<dbReference type="GO" id="GO:0046872">
    <property type="term" value="F:metal ion binding"/>
    <property type="evidence" value="ECO:0007669"/>
    <property type="project" value="UniProtKB-KW"/>
</dbReference>
<dbReference type="Pfam" id="PF00929">
    <property type="entry name" value="RNase_T"/>
    <property type="match status" value="1"/>
</dbReference>
<dbReference type="InterPro" id="IPR012337">
    <property type="entry name" value="RNaseH-like_sf"/>
</dbReference>
<dbReference type="GO" id="GO:0000932">
    <property type="term" value="C:P-body"/>
    <property type="evidence" value="ECO:0007669"/>
    <property type="project" value="TreeGrafter"/>
</dbReference>
<dbReference type="Proteomes" id="UP000285326">
    <property type="component" value="Unassembled WGS sequence"/>
</dbReference>
<dbReference type="InterPro" id="IPR036322">
    <property type="entry name" value="WD40_repeat_dom_sf"/>
</dbReference>
<comment type="function">
    <text evidence="10">Catalytic subunit of the poly(A)-nuclease (PAN) deadenylation complex, one of two cytoplasmic mRNA deadenylases involved in mRNA turnover. PAN specifically shortens poly(A) tails of RNA and the activity is stimulated by poly(A)-binding protein PAB1. PAN deadenylation is followed by rapid degradation of the shortened mRNA tails by the CCR4-NOT complex. Deadenylated mRNAs are then degraded by two alternative mechanisms, namely exosome-mediated 3'-5' exonucleolytic degradation, or deadenlyation-dependent mRNA decaping and subsequent 5'-3' exonucleolytic degradation by XRN1. May also be involved in post-transcriptional maturation of mRNA poly(A) tails.</text>
</comment>